<dbReference type="Pfam" id="PF00031">
    <property type="entry name" value="Cystatin"/>
    <property type="match status" value="1"/>
</dbReference>
<dbReference type="InterPro" id="IPR046350">
    <property type="entry name" value="Cystatin_sf"/>
</dbReference>
<dbReference type="GO" id="GO:0005615">
    <property type="term" value="C:extracellular space"/>
    <property type="evidence" value="ECO:0007669"/>
    <property type="project" value="TreeGrafter"/>
</dbReference>
<dbReference type="AlphaFoldDB" id="A0A077YXK5"/>
<feature type="domain" description="Cystatin" evidence="4">
    <location>
        <begin position="35"/>
        <end position="142"/>
    </location>
</feature>
<organism evidence="5 6">
    <name type="scientific">Trichuris trichiura</name>
    <name type="common">Whipworm</name>
    <name type="synonym">Trichocephalus trichiurus</name>
    <dbReference type="NCBI Taxonomy" id="36087"/>
    <lineage>
        <taxon>Eukaryota</taxon>
        <taxon>Metazoa</taxon>
        <taxon>Ecdysozoa</taxon>
        <taxon>Nematoda</taxon>
        <taxon>Enoplea</taxon>
        <taxon>Dorylaimia</taxon>
        <taxon>Trichinellida</taxon>
        <taxon>Trichuridae</taxon>
        <taxon>Trichuris</taxon>
    </lineage>
</organism>
<keyword evidence="3" id="KW-0789">Thiol protease inhibitor</keyword>
<evidence type="ECO:0000313" key="5">
    <source>
        <dbReference type="EMBL" id="CDW52519.1"/>
    </source>
</evidence>
<dbReference type="CDD" id="cd00042">
    <property type="entry name" value="CY"/>
    <property type="match status" value="1"/>
</dbReference>
<dbReference type="Gene3D" id="3.10.450.10">
    <property type="match status" value="1"/>
</dbReference>
<dbReference type="SUPFAM" id="SSF54403">
    <property type="entry name" value="Cystatin/monellin"/>
    <property type="match status" value="1"/>
</dbReference>
<comment type="similarity">
    <text evidence="1">Belongs to the cystatin family.</text>
</comment>
<evidence type="ECO:0000259" key="4">
    <source>
        <dbReference type="SMART" id="SM00043"/>
    </source>
</evidence>
<dbReference type="PANTHER" id="PTHR46186:SF2">
    <property type="entry name" value="CYSTATIN"/>
    <property type="match status" value="1"/>
</dbReference>
<name>A0A077YXK5_TRITR</name>
<gene>
    <name evidence="5" type="ORF">TTRE_0000078101</name>
</gene>
<keyword evidence="2" id="KW-0646">Protease inhibitor</keyword>
<sequence>MARRCSGHGMESNELFTSLMVMYFALVFESSFGQVIPGGLRPANVDNEKLEKMANIGINFLNKNFQDNQLLKLLRVEDAQAQTAQGRVYHLKLNVASTNCTKDTKKDEQNNCEETEESGRKLCSVKVWEWRGKLKATKGSCEDIIEPSLQTTEQSIEATISDLTKTAQANTTAEIPSEGAMISTN</sequence>
<reference evidence="5" key="1">
    <citation type="submission" date="2014-01" db="EMBL/GenBank/DDBJ databases">
        <authorList>
            <person name="Aslett M."/>
        </authorList>
    </citation>
    <scope>NUCLEOTIDE SEQUENCE</scope>
</reference>
<dbReference type="STRING" id="36087.A0A077YXK5"/>
<dbReference type="EMBL" id="HG805825">
    <property type="protein sequence ID" value="CDW52519.1"/>
    <property type="molecule type" value="Genomic_DNA"/>
</dbReference>
<dbReference type="Proteomes" id="UP000030665">
    <property type="component" value="Unassembled WGS sequence"/>
</dbReference>
<dbReference type="SMART" id="SM00043">
    <property type="entry name" value="CY"/>
    <property type="match status" value="1"/>
</dbReference>
<evidence type="ECO:0000256" key="2">
    <source>
        <dbReference type="ARBA" id="ARBA00022690"/>
    </source>
</evidence>
<dbReference type="OrthoDB" id="1908104at2759"/>
<keyword evidence="6" id="KW-1185">Reference proteome</keyword>
<accession>A0A077YXK5</accession>
<proteinExistence type="inferred from homology"/>
<evidence type="ECO:0000256" key="1">
    <source>
        <dbReference type="ARBA" id="ARBA00009403"/>
    </source>
</evidence>
<dbReference type="GO" id="GO:0005737">
    <property type="term" value="C:cytoplasm"/>
    <property type="evidence" value="ECO:0007669"/>
    <property type="project" value="TreeGrafter"/>
</dbReference>
<dbReference type="GO" id="GO:0004869">
    <property type="term" value="F:cysteine-type endopeptidase inhibitor activity"/>
    <property type="evidence" value="ECO:0007669"/>
    <property type="project" value="UniProtKB-KW"/>
</dbReference>
<dbReference type="GO" id="GO:0031982">
    <property type="term" value="C:vesicle"/>
    <property type="evidence" value="ECO:0007669"/>
    <property type="project" value="TreeGrafter"/>
</dbReference>
<evidence type="ECO:0000313" key="6">
    <source>
        <dbReference type="Proteomes" id="UP000030665"/>
    </source>
</evidence>
<reference evidence="5" key="2">
    <citation type="submission" date="2014-03" db="EMBL/GenBank/DDBJ databases">
        <title>The whipworm genome and dual-species transcriptomics of an intimate host-pathogen interaction.</title>
        <authorList>
            <person name="Foth B.J."/>
            <person name="Tsai I.J."/>
            <person name="Reid A.J."/>
            <person name="Bancroft A.J."/>
            <person name="Nichol S."/>
            <person name="Tracey A."/>
            <person name="Holroyd N."/>
            <person name="Cotton J.A."/>
            <person name="Stanley E.J."/>
            <person name="Zarowiecki M."/>
            <person name="Liu J.Z."/>
            <person name="Huckvale T."/>
            <person name="Cooper P.J."/>
            <person name="Grencis R.K."/>
            <person name="Berriman M."/>
        </authorList>
    </citation>
    <scope>NUCLEOTIDE SEQUENCE [LARGE SCALE GENOMIC DNA]</scope>
</reference>
<evidence type="ECO:0000256" key="3">
    <source>
        <dbReference type="ARBA" id="ARBA00022704"/>
    </source>
</evidence>
<dbReference type="InterPro" id="IPR000010">
    <property type="entry name" value="Cystatin_dom"/>
</dbReference>
<protein>
    <submittedName>
        <fullName evidence="5">GTP binding protein yptV4</fullName>
    </submittedName>
</protein>
<dbReference type="PANTHER" id="PTHR46186">
    <property type="entry name" value="CYSTATIN"/>
    <property type="match status" value="1"/>
</dbReference>